<gene>
    <name evidence="2" type="ORF">TVY486_0201650</name>
</gene>
<proteinExistence type="predicted"/>
<evidence type="ECO:0000313" key="2">
    <source>
        <dbReference type="EMBL" id="CCC46752.1"/>
    </source>
</evidence>
<dbReference type="Pfam" id="PF00481">
    <property type="entry name" value="PP2C"/>
    <property type="match status" value="1"/>
</dbReference>
<dbReference type="InterPro" id="IPR001932">
    <property type="entry name" value="PPM-type_phosphatase-like_dom"/>
</dbReference>
<feature type="domain" description="PPM-type phosphatase" evidence="1">
    <location>
        <begin position="33"/>
        <end position="296"/>
    </location>
</feature>
<dbReference type="EMBL" id="HE573018">
    <property type="protein sequence ID" value="CCC46752.1"/>
    <property type="molecule type" value="Genomic_DNA"/>
</dbReference>
<keyword evidence="2" id="KW-0378">Hydrolase</keyword>
<organism evidence="2">
    <name type="scientific">Trypanosoma vivax (strain Y486)</name>
    <dbReference type="NCBI Taxonomy" id="1055687"/>
    <lineage>
        <taxon>Eukaryota</taxon>
        <taxon>Discoba</taxon>
        <taxon>Euglenozoa</taxon>
        <taxon>Kinetoplastea</taxon>
        <taxon>Metakinetoplastina</taxon>
        <taxon>Trypanosomatida</taxon>
        <taxon>Trypanosomatidae</taxon>
        <taxon>Trypanosoma</taxon>
        <taxon>Duttonella</taxon>
    </lineage>
</organism>
<sequence length="318" mass="35222">MSLFYPIQSNGQTMLYQPIREKYSILMEDDKVRIGASSMQGWRNSMEDAHTIHLSLPNIPSVDPEDGALVAVFDGHCGCKTAHFAATHILEWISSTKAFVEGDMWRAIHDAFLSGDAAMQKVSPFERSGCTGNCVVLLQNHIYCGNVGDSRAVMCRGGVAIPLSEDHKPTLPKERERITKAGCYVRNGRVNGMLSLSRALGDFDFKFGNLSPEEQAVSANPDVIHMELTPQDEFVIIACDGVWEKVSNEQAVEFVRKEVDEHSDLSLACERLMDFCLAPVANAPGTDNMTVIIIEFKSLLLKKVEDGFDKTFTTLIDK</sequence>
<dbReference type="SMART" id="SM00332">
    <property type="entry name" value="PP2Cc"/>
    <property type="match status" value="1"/>
</dbReference>
<accession>G0TS28</accession>
<dbReference type="InterPro" id="IPR036457">
    <property type="entry name" value="PPM-type-like_dom_sf"/>
</dbReference>
<dbReference type="InterPro" id="IPR015655">
    <property type="entry name" value="PP2C"/>
</dbReference>
<dbReference type="AlphaFoldDB" id="G0TS28"/>
<protein>
    <recommendedName>
        <fullName evidence="1">PPM-type phosphatase domain-containing protein</fullName>
    </recommendedName>
</protein>
<dbReference type="PROSITE" id="PS51746">
    <property type="entry name" value="PPM_2"/>
    <property type="match status" value="1"/>
</dbReference>
<evidence type="ECO:0000259" key="1">
    <source>
        <dbReference type="PROSITE" id="PS51746"/>
    </source>
</evidence>
<dbReference type="SUPFAM" id="SSF81606">
    <property type="entry name" value="PP2C-like"/>
    <property type="match status" value="1"/>
</dbReference>
<name>G0TS28_TRYVY</name>
<dbReference type="CDD" id="cd00143">
    <property type="entry name" value="PP2Cc"/>
    <property type="match status" value="1"/>
</dbReference>
<reference evidence="2" key="1">
    <citation type="journal article" date="2012" name="Proc. Natl. Acad. Sci. U.S.A.">
        <title>Antigenic diversity is generated by distinct evolutionary mechanisms in African trypanosome species.</title>
        <authorList>
            <person name="Jackson A.P."/>
            <person name="Berry A."/>
            <person name="Aslett M."/>
            <person name="Allison H.C."/>
            <person name="Burton P."/>
            <person name="Vavrova-Anderson J."/>
            <person name="Brown R."/>
            <person name="Browne H."/>
            <person name="Corton N."/>
            <person name="Hauser H."/>
            <person name="Gamble J."/>
            <person name="Gilderthorp R."/>
            <person name="Marcello L."/>
            <person name="McQuillan J."/>
            <person name="Otto T.D."/>
            <person name="Quail M.A."/>
            <person name="Sanders M.J."/>
            <person name="van Tonder A."/>
            <person name="Ginger M.L."/>
            <person name="Field M.C."/>
            <person name="Barry J.D."/>
            <person name="Hertz-Fowler C."/>
            <person name="Berriman M."/>
        </authorList>
    </citation>
    <scope>NUCLEOTIDE SEQUENCE</scope>
    <source>
        <strain evidence="2">Y486</strain>
    </source>
</reference>
<dbReference type="PANTHER" id="PTHR13832">
    <property type="entry name" value="PROTEIN PHOSPHATASE 2C"/>
    <property type="match status" value="1"/>
</dbReference>
<dbReference type="PANTHER" id="PTHR13832:SF843">
    <property type="entry name" value="PHOSPHATASE 2C, PUTATIVE-RELATED"/>
    <property type="match status" value="1"/>
</dbReference>
<dbReference type="GO" id="GO:0004722">
    <property type="term" value="F:protein serine/threonine phosphatase activity"/>
    <property type="evidence" value="ECO:0007669"/>
    <property type="project" value="InterPro"/>
</dbReference>
<dbReference type="Gene3D" id="3.60.40.10">
    <property type="entry name" value="PPM-type phosphatase domain"/>
    <property type="match status" value="1"/>
</dbReference>
<dbReference type="VEuPathDB" id="TriTrypDB:TvY486_0201650"/>